<dbReference type="NCBIfam" id="TIGR00212">
    <property type="entry name" value="hemC"/>
    <property type="match status" value="1"/>
</dbReference>
<evidence type="ECO:0000256" key="4">
    <source>
        <dbReference type="ARBA" id="ARBA00012655"/>
    </source>
</evidence>
<evidence type="ECO:0000256" key="2">
    <source>
        <dbReference type="ARBA" id="ARBA00004735"/>
    </source>
</evidence>
<reference evidence="10 11" key="1">
    <citation type="submission" date="2023-11" db="EMBL/GenBank/DDBJ databases">
        <title>Peredibacter starrii A3.12.</title>
        <authorList>
            <person name="Mitchell R.J."/>
        </authorList>
    </citation>
    <scope>NUCLEOTIDE SEQUENCE [LARGE SCALE GENOMIC DNA]</scope>
    <source>
        <strain evidence="10 11">A3.12</strain>
    </source>
</reference>
<dbReference type="InterPro" id="IPR000860">
    <property type="entry name" value="HemC"/>
</dbReference>
<dbReference type="Pfam" id="PF01379">
    <property type="entry name" value="Porphobil_deam"/>
    <property type="match status" value="1"/>
</dbReference>
<gene>
    <name evidence="10" type="primary">hemC</name>
    <name evidence="10" type="ORF">SOO65_15150</name>
</gene>
<keyword evidence="6" id="KW-0627">Porphyrin biosynthesis</keyword>
<dbReference type="PANTHER" id="PTHR11557">
    <property type="entry name" value="PORPHOBILINOGEN DEAMINASE"/>
    <property type="match status" value="1"/>
</dbReference>
<keyword evidence="11" id="KW-1185">Reference proteome</keyword>
<evidence type="ECO:0000256" key="6">
    <source>
        <dbReference type="ARBA" id="ARBA00023244"/>
    </source>
</evidence>
<dbReference type="InterPro" id="IPR022417">
    <property type="entry name" value="Porphobilin_deaminase_N"/>
</dbReference>
<dbReference type="Gene3D" id="3.40.190.10">
    <property type="entry name" value="Periplasmic binding protein-like II"/>
    <property type="match status" value="2"/>
</dbReference>
<dbReference type="GO" id="GO:0006783">
    <property type="term" value="P:heme biosynthetic process"/>
    <property type="evidence" value="ECO:0007669"/>
    <property type="project" value="TreeGrafter"/>
</dbReference>
<dbReference type="GO" id="GO:0004418">
    <property type="term" value="F:hydroxymethylbilane synthase activity"/>
    <property type="evidence" value="ECO:0007669"/>
    <property type="project" value="UniProtKB-UniRule"/>
</dbReference>
<dbReference type="Proteomes" id="UP001324634">
    <property type="component" value="Chromosome"/>
</dbReference>
<dbReference type="SUPFAM" id="SSF53850">
    <property type="entry name" value="Periplasmic binding protein-like II"/>
    <property type="match status" value="1"/>
</dbReference>
<sequence length="507" mass="56713">MTTYKIGTRGSLLAVTQSTLMKNELERISGEKFELVLIKTQGDQITNKPLWQLEGKDFFTKELDEALLAGEVDLVIHSYKDLGSERPAGIKLAAVTERRFAHDILLIPQKNVDALKNWSGDFIVGTSSPRRIVNLTRSLNEYIPGKPTIKCETLRGNINTRIKKLQDGQYHAITLALAGIERLAHTEKSHAELSELLAGMNYLVLPQSTFPSAASQGALGIEMQEGRNDGGKLFGYISKLAHPRTVEEVYRERKAFKEYGGGCHLAVGIHVRQIGDTFLNVHAGEVDGKRIDKKWLENSNHPKVTGKLFVGLPFGSEPGIVYDEYLEKKPEAKQLTLDKKHLFVTSRYCVDTLKNSTKPQGLWAAGTKSLRDLVAQGFWVNGTSDSLGTDDLVALKSSKALKIIHPHLDESWNVLTHHMGTSDLGEVIGCYERVEKHVTPEYHQKLKEVGACYWTSFPQYQAFMLKFPELSHAHHFCGLGKTWQEFQKAGVRVHTVASMEEFYSLGK</sequence>
<name>A0AAX4HL71_9BACT</name>
<keyword evidence="5 10" id="KW-0808">Transferase</keyword>
<accession>A0AAX4HL71</accession>
<evidence type="ECO:0000256" key="5">
    <source>
        <dbReference type="ARBA" id="ARBA00022679"/>
    </source>
</evidence>
<comment type="catalytic activity">
    <reaction evidence="7">
        <text>4 porphobilinogen + H2O = hydroxymethylbilane + 4 NH4(+)</text>
        <dbReference type="Rhea" id="RHEA:13185"/>
        <dbReference type="ChEBI" id="CHEBI:15377"/>
        <dbReference type="ChEBI" id="CHEBI:28938"/>
        <dbReference type="ChEBI" id="CHEBI:57845"/>
        <dbReference type="ChEBI" id="CHEBI:58126"/>
        <dbReference type="EC" id="2.5.1.61"/>
    </reaction>
</comment>
<evidence type="ECO:0000256" key="1">
    <source>
        <dbReference type="ARBA" id="ARBA00002869"/>
    </source>
</evidence>
<dbReference type="GO" id="GO:0005737">
    <property type="term" value="C:cytoplasm"/>
    <property type="evidence" value="ECO:0007669"/>
    <property type="project" value="UniProtKB-UniRule"/>
</dbReference>
<dbReference type="AlphaFoldDB" id="A0AAX4HL71"/>
<evidence type="ECO:0000259" key="9">
    <source>
        <dbReference type="Pfam" id="PF01379"/>
    </source>
</evidence>
<proteinExistence type="inferred from homology"/>
<evidence type="ECO:0000256" key="7">
    <source>
        <dbReference type="ARBA" id="ARBA00048169"/>
    </source>
</evidence>
<dbReference type="PRINTS" id="PR00151">
    <property type="entry name" value="PORPHBDMNASE"/>
</dbReference>
<dbReference type="EC" id="2.5.1.61" evidence="4 8"/>
<dbReference type="EMBL" id="CP139487">
    <property type="protein sequence ID" value="WPU64032.1"/>
    <property type="molecule type" value="Genomic_DNA"/>
</dbReference>
<comment type="similarity">
    <text evidence="3">Belongs to the HMBS family.</text>
</comment>
<protein>
    <recommendedName>
        <fullName evidence="4 8">Hydroxymethylbilane synthase</fullName>
        <ecNumber evidence="4 8">2.5.1.61</ecNumber>
    </recommendedName>
</protein>
<feature type="domain" description="Porphobilinogen deaminase N-terminal" evidence="9">
    <location>
        <begin position="5"/>
        <end position="228"/>
    </location>
</feature>
<dbReference type="PANTHER" id="PTHR11557:SF0">
    <property type="entry name" value="PORPHOBILINOGEN DEAMINASE"/>
    <property type="match status" value="1"/>
</dbReference>
<organism evidence="10 11">
    <name type="scientific">Peredibacter starrii</name>
    <dbReference type="NCBI Taxonomy" id="28202"/>
    <lineage>
        <taxon>Bacteria</taxon>
        <taxon>Pseudomonadati</taxon>
        <taxon>Bdellovibrionota</taxon>
        <taxon>Bacteriovoracia</taxon>
        <taxon>Bacteriovoracales</taxon>
        <taxon>Bacteriovoracaceae</taxon>
        <taxon>Peredibacter</taxon>
    </lineage>
</organism>
<evidence type="ECO:0000256" key="3">
    <source>
        <dbReference type="ARBA" id="ARBA00005638"/>
    </source>
</evidence>
<dbReference type="KEGG" id="psti:SOO65_15150"/>
<comment type="pathway">
    <text evidence="2">Porphyrin-containing compound metabolism; protoporphyrin-IX biosynthesis; coproporphyrinogen-III from 5-aminolevulinate: step 2/4.</text>
</comment>
<evidence type="ECO:0000313" key="10">
    <source>
        <dbReference type="EMBL" id="WPU64032.1"/>
    </source>
</evidence>
<evidence type="ECO:0000313" key="11">
    <source>
        <dbReference type="Proteomes" id="UP001324634"/>
    </source>
</evidence>
<evidence type="ECO:0000256" key="8">
    <source>
        <dbReference type="NCBIfam" id="TIGR00212"/>
    </source>
</evidence>
<comment type="function">
    <text evidence="1">Tetrapolymerization of the monopyrrole PBG into the hydroxymethylbilane pre-uroporphyrinogen in several discrete steps.</text>
</comment>